<dbReference type="EMBL" id="AAWS01000047">
    <property type="protein sequence ID" value="EAY25507.1"/>
    <property type="molecule type" value="Genomic_DNA"/>
</dbReference>
<name>A1ZVT0_MICM2</name>
<sequence length="167" mass="18879">MNNLQKRFEYTPQNIARGAIVYALGDCIAAFILGEFAWLRLLGMMLVGATLYAFEIPNYFRWIARKVGNDSSLKASFQRTALALLYFNPLWIARHLVLIKLVSGNAHLVGGHLLGIAFWSFIVNIPVSIVANYVIQNKIPLQWRFLASAIFSGLMAVYYALSELFFQ</sequence>
<dbReference type="AlphaFoldDB" id="A1ZVT0"/>
<gene>
    <name evidence="2" type="ORF">M23134_06206</name>
</gene>
<dbReference type="Proteomes" id="UP000004095">
    <property type="component" value="Unassembled WGS sequence"/>
</dbReference>
<evidence type="ECO:0000313" key="2">
    <source>
        <dbReference type="EMBL" id="EAY25507.1"/>
    </source>
</evidence>
<feature type="transmembrane region" description="Helical" evidence="1">
    <location>
        <begin position="81"/>
        <end position="101"/>
    </location>
</feature>
<accession>A1ZVT0</accession>
<proteinExistence type="predicted"/>
<keyword evidence="1" id="KW-0812">Transmembrane</keyword>
<dbReference type="RefSeq" id="WP_002702686.1">
    <property type="nucleotide sequence ID" value="NZ_AAWS01000047.1"/>
</dbReference>
<feature type="transmembrane region" description="Helical" evidence="1">
    <location>
        <begin position="113"/>
        <end position="134"/>
    </location>
</feature>
<dbReference type="eggNOG" id="ENOG5030157">
    <property type="taxonomic scope" value="Bacteria"/>
</dbReference>
<feature type="transmembrane region" description="Helical" evidence="1">
    <location>
        <begin position="15"/>
        <end position="33"/>
    </location>
</feature>
<feature type="transmembrane region" description="Helical" evidence="1">
    <location>
        <begin position="39"/>
        <end position="60"/>
    </location>
</feature>
<evidence type="ECO:0000256" key="1">
    <source>
        <dbReference type="SAM" id="Phobius"/>
    </source>
</evidence>
<dbReference type="OrthoDB" id="5569620at2"/>
<keyword evidence="3" id="KW-1185">Reference proteome</keyword>
<protein>
    <submittedName>
        <fullName evidence="2">Uncharacterized protein</fullName>
    </submittedName>
</protein>
<keyword evidence="1" id="KW-1133">Transmembrane helix</keyword>
<feature type="transmembrane region" description="Helical" evidence="1">
    <location>
        <begin position="141"/>
        <end position="161"/>
    </location>
</feature>
<reference evidence="2 3" key="1">
    <citation type="submission" date="2007-01" db="EMBL/GenBank/DDBJ databases">
        <authorList>
            <person name="Haygood M."/>
            <person name="Podell S."/>
            <person name="Anderson C."/>
            <person name="Hopkinson B."/>
            <person name="Roe K."/>
            <person name="Barbeau K."/>
            <person name="Gaasterland T."/>
            <person name="Ferriera S."/>
            <person name="Johnson J."/>
            <person name="Kravitz S."/>
            <person name="Beeson K."/>
            <person name="Sutton G."/>
            <person name="Rogers Y.-H."/>
            <person name="Friedman R."/>
            <person name="Frazier M."/>
            <person name="Venter J.C."/>
        </authorList>
    </citation>
    <scope>NUCLEOTIDE SEQUENCE [LARGE SCALE GENOMIC DNA]</scope>
    <source>
        <strain evidence="2 3">ATCC 23134</strain>
    </source>
</reference>
<evidence type="ECO:0000313" key="3">
    <source>
        <dbReference type="Proteomes" id="UP000004095"/>
    </source>
</evidence>
<organism evidence="2 3">
    <name type="scientific">Microscilla marina ATCC 23134</name>
    <dbReference type="NCBI Taxonomy" id="313606"/>
    <lineage>
        <taxon>Bacteria</taxon>
        <taxon>Pseudomonadati</taxon>
        <taxon>Bacteroidota</taxon>
        <taxon>Cytophagia</taxon>
        <taxon>Cytophagales</taxon>
        <taxon>Microscillaceae</taxon>
        <taxon>Microscilla</taxon>
    </lineage>
</organism>
<comment type="caution">
    <text evidence="2">The sequence shown here is derived from an EMBL/GenBank/DDBJ whole genome shotgun (WGS) entry which is preliminary data.</text>
</comment>
<keyword evidence="1" id="KW-0472">Membrane</keyword>